<proteinExistence type="predicted"/>
<organism evidence="2 3">
    <name type="scientific">Sporothrix epigloea</name>
    <dbReference type="NCBI Taxonomy" id="1892477"/>
    <lineage>
        <taxon>Eukaryota</taxon>
        <taxon>Fungi</taxon>
        <taxon>Dikarya</taxon>
        <taxon>Ascomycota</taxon>
        <taxon>Pezizomycotina</taxon>
        <taxon>Sordariomycetes</taxon>
        <taxon>Sordariomycetidae</taxon>
        <taxon>Ophiostomatales</taxon>
        <taxon>Ophiostomataceae</taxon>
        <taxon>Sporothrix</taxon>
    </lineage>
</organism>
<comment type="caution">
    <text evidence="2">The sequence shown here is derived from an EMBL/GenBank/DDBJ whole genome shotgun (WGS) entry which is preliminary data.</text>
</comment>
<evidence type="ECO:0000256" key="1">
    <source>
        <dbReference type="SAM" id="Coils"/>
    </source>
</evidence>
<dbReference type="Proteomes" id="UP001642502">
    <property type="component" value="Unassembled WGS sequence"/>
</dbReference>
<name>A0ABP0DIZ6_9PEZI</name>
<keyword evidence="3" id="KW-1185">Reference proteome</keyword>
<sequence>MEAGTERATLTQSLVEIKRALNVECDKDRKRHEEFEAKMQELIERAKVLRAATKTATTALEQNTPTATTGPVRETAVEHEPIYRPRQMLPHVPEFSGDYQTYPLWKAQMMAKLECDGLSIGGPDRQFSYIFARLRDGAQIRMQRFYQNQPKELGQPKELRTPEEFLRAMDNKFPDSILDRCKMGNDDDGRLSGGSGITC</sequence>
<dbReference type="EMBL" id="CAWUON010000021">
    <property type="protein sequence ID" value="CAK7266806.1"/>
    <property type="molecule type" value="Genomic_DNA"/>
</dbReference>
<accession>A0ABP0DIZ6</accession>
<protein>
    <submittedName>
        <fullName evidence="2">Uncharacterized protein</fullName>
    </submittedName>
</protein>
<evidence type="ECO:0000313" key="2">
    <source>
        <dbReference type="EMBL" id="CAK7266806.1"/>
    </source>
</evidence>
<reference evidence="2 3" key="1">
    <citation type="submission" date="2024-01" db="EMBL/GenBank/DDBJ databases">
        <authorList>
            <person name="Allen C."/>
            <person name="Tagirdzhanova G."/>
        </authorList>
    </citation>
    <scope>NUCLEOTIDE SEQUENCE [LARGE SCALE GENOMIC DNA]</scope>
    <source>
        <strain evidence="2 3">CBS 119000</strain>
    </source>
</reference>
<keyword evidence="1" id="KW-0175">Coiled coil</keyword>
<gene>
    <name evidence="2" type="ORF">SEPCBS119000_002219</name>
</gene>
<evidence type="ECO:0000313" key="3">
    <source>
        <dbReference type="Proteomes" id="UP001642502"/>
    </source>
</evidence>
<feature type="coiled-coil region" evidence="1">
    <location>
        <begin position="25"/>
        <end position="52"/>
    </location>
</feature>